<gene>
    <name evidence="1" type="ORF">BILFYP9_00036</name>
</gene>
<name>A0A6N2QWU3_9BACE</name>
<accession>A0A6N2QWU3</accession>
<dbReference type="EMBL" id="CACRSU010000001">
    <property type="protein sequence ID" value="VYS72440.1"/>
    <property type="molecule type" value="Genomic_DNA"/>
</dbReference>
<evidence type="ECO:0000313" key="1">
    <source>
        <dbReference type="EMBL" id="VYS72440.1"/>
    </source>
</evidence>
<protein>
    <submittedName>
        <fullName evidence="1">Uncharacterized protein</fullName>
    </submittedName>
</protein>
<sequence>MKYIPLLLICALISCTPGKKQQTSTTETNGVAVINLSENVSDASSLPLSDAVAKVEFVCLEATNEALTAGIHLVQVTDHDIWIAHYKDNRILRRSLYCRWRHSGV</sequence>
<dbReference type="AlphaFoldDB" id="A0A6N2QWU3"/>
<reference evidence="1" key="1">
    <citation type="submission" date="2019-11" db="EMBL/GenBank/DDBJ databases">
        <authorList>
            <person name="Feng L."/>
        </authorList>
    </citation>
    <scope>NUCLEOTIDE SEQUENCE</scope>
    <source>
        <strain evidence="1">BintestinalisLFYP9</strain>
    </source>
</reference>
<proteinExistence type="predicted"/>
<dbReference type="PROSITE" id="PS51257">
    <property type="entry name" value="PROKAR_LIPOPROTEIN"/>
    <property type="match status" value="1"/>
</dbReference>
<organism evidence="1">
    <name type="scientific">Bacteroides intestinalis</name>
    <dbReference type="NCBI Taxonomy" id="329854"/>
    <lineage>
        <taxon>Bacteria</taxon>
        <taxon>Pseudomonadati</taxon>
        <taxon>Bacteroidota</taxon>
        <taxon>Bacteroidia</taxon>
        <taxon>Bacteroidales</taxon>
        <taxon>Bacteroidaceae</taxon>
        <taxon>Bacteroides</taxon>
    </lineage>
</organism>